<dbReference type="Gene3D" id="3.40.367.20">
    <property type="match status" value="1"/>
</dbReference>
<dbReference type="HAMAP" id="MF_00524">
    <property type="entry name" value="Glucokinase"/>
    <property type="match status" value="1"/>
</dbReference>
<reference evidence="5 6" key="1">
    <citation type="submission" date="2024-04" db="EMBL/GenBank/DDBJ databases">
        <title>Novel species of the genus Ideonella isolated from streams.</title>
        <authorList>
            <person name="Lu H."/>
        </authorList>
    </citation>
    <scope>NUCLEOTIDE SEQUENCE [LARGE SCALE GENOMIC DNA]</scope>
    <source>
        <strain evidence="5 6">BYS139W</strain>
    </source>
</reference>
<comment type="subcellular location">
    <subcellularLocation>
        <location evidence="3">Cytoplasm</location>
    </subcellularLocation>
</comment>
<keyword evidence="6" id="KW-1185">Reference proteome</keyword>
<dbReference type="InterPro" id="IPR003836">
    <property type="entry name" value="Glucokinase"/>
</dbReference>
<keyword evidence="3" id="KW-0963">Cytoplasm</keyword>
<dbReference type="Gene3D" id="3.30.420.40">
    <property type="match status" value="1"/>
</dbReference>
<dbReference type="EC" id="2.7.1.2" evidence="3"/>
<dbReference type="PANTHER" id="PTHR47690">
    <property type="entry name" value="GLUCOKINASE"/>
    <property type="match status" value="1"/>
</dbReference>
<evidence type="ECO:0000256" key="3">
    <source>
        <dbReference type="HAMAP-Rule" id="MF_00524"/>
    </source>
</evidence>
<keyword evidence="3" id="KW-0324">Glycolysis</keyword>
<proteinExistence type="inferred from homology"/>
<evidence type="ECO:0000313" key="6">
    <source>
        <dbReference type="Proteomes" id="UP001368500"/>
    </source>
</evidence>
<dbReference type="InterPro" id="IPR050201">
    <property type="entry name" value="Bacterial_glucokinase"/>
</dbReference>
<dbReference type="InterPro" id="IPR043129">
    <property type="entry name" value="ATPase_NBD"/>
</dbReference>
<keyword evidence="3" id="KW-0067">ATP-binding</keyword>
<dbReference type="NCBIfam" id="TIGR00749">
    <property type="entry name" value="glk"/>
    <property type="match status" value="1"/>
</dbReference>
<organism evidence="5 6">
    <name type="scientific">Pseudaquabacterium rugosum</name>
    <dbReference type="NCBI Taxonomy" id="2984194"/>
    <lineage>
        <taxon>Bacteria</taxon>
        <taxon>Pseudomonadati</taxon>
        <taxon>Pseudomonadota</taxon>
        <taxon>Betaproteobacteria</taxon>
        <taxon>Burkholderiales</taxon>
        <taxon>Sphaerotilaceae</taxon>
        <taxon>Pseudaquabacterium</taxon>
    </lineage>
</organism>
<protein>
    <recommendedName>
        <fullName evidence="3">Glucokinase</fullName>
        <ecNumber evidence="3">2.7.1.2</ecNumber>
    </recommendedName>
    <alternativeName>
        <fullName evidence="3">Glucose kinase</fullName>
    </alternativeName>
</protein>
<dbReference type="RefSeq" id="WP_341374273.1">
    <property type="nucleotide sequence ID" value="NZ_JBBUTF010000008.1"/>
</dbReference>
<comment type="catalytic activity">
    <reaction evidence="3">
        <text>D-glucose + ATP = D-glucose 6-phosphate + ADP + H(+)</text>
        <dbReference type="Rhea" id="RHEA:17825"/>
        <dbReference type="ChEBI" id="CHEBI:4167"/>
        <dbReference type="ChEBI" id="CHEBI:15378"/>
        <dbReference type="ChEBI" id="CHEBI:30616"/>
        <dbReference type="ChEBI" id="CHEBI:61548"/>
        <dbReference type="ChEBI" id="CHEBI:456216"/>
        <dbReference type="EC" id="2.7.1.2"/>
    </reaction>
</comment>
<comment type="caution">
    <text evidence="5">The sequence shown here is derived from an EMBL/GenBank/DDBJ whole genome shotgun (WGS) entry which is preliminary data.</text>
</comment>
<accession>A0ABU9BBM1</accession>
<comment type="similarity">
    <text evidence="3 4">Belongs to the bacterial glucokinase family.</text>
</comment>
<gene>
    <name evidence="3 5" type="primary">glk</name>
    <name evidence="5" type="ORF">AACH11_11015</name>
</gene>
<dbReference type="GO" id="GO:0004340">
    <property type="term" value="F:glucokinase activity"/>
    <property type="evidence" value="ECO:0007669"/>
    <property type="project" value="UniProtKB-EC"/>
</dbReference>
<evidence type="ECO:0000313" key="5">
    <source>
        <dbReference type="EMBL" id="MEK8026489.1"/>
    </source>
</evidence>
<dbReference type="Proteomes" id="UP001368500">
    <property type="component" value="Unassembled WGS sequence"/>
</dbReference>
<evidence type="ECO:0000256" key="1">
    <source>
        <dbReference type="ARBA" id="ARBA00022679"/>
    </source>
</evidence>
<dbReference type="CDD" id="cd24008">
    <property type="entry name" value="ASKHA_NBD_GLK"/>
    <property type="match status" value="1"/>
</dbReference>
<name>A0ABU9BBM1_9BURK</name>
<feature type="binding site" evidence="3">
    <location>
        <begin position="9"/>
        <end position="14"/>
    </location>
    <ligand>
        <name>ATP</name>
        <dbReference type="ChEBI" id="CHEBI:30616"/>
    </ligand>
</feature>
<keyword evidence="2 3" id="KW-0418">Kinase</keyword>
<dbReference type="Pfam" id="PF02685">
    <property type="entry name" value="Glucokinase"/>
    <property type="match status" value="1"/>
</dbReference>
<keyword evidence="3" id="KW-0547">Nucleotide-binding</keyword>
<sequence length="329" mass="33500">MTTYPRLLADIGGTNARFALQEAPGAAPAHILKLAAADHAGPGEAAQAYLRQVAEATGAPLATPRWAALAVATAVGEDRVAFTNSAWAFSRRGLQQQLGLDGLLVLNDFEALALSLPVLRGEQLRCEAGPPPAPQGTLAVVGPGTGLGVGAVVATRAGWVALPGEGGHVTLAAADDLEAALLKVVRREHPHVSAERLLSGIGLPLLYRGLGEVLGQTVDAGLDTAAIVTRGLDGSDALCGRTIDQFCALLGGVAGNAALTLGARGGVYIGGGIVPRFAERFFASAFRQRFEAKGRFEAYLQAIPTPLIVDTLAALSGAALAIEQAAGSA</sequence>
<dbReference type="SUPFAM" id="SSF53067">
    <property type="entry name" value="Actin-like ATPase domain"/>
    <property type="match status" value="1"/>
</dbReference>
<dbReference type="PANTHER" id="PTHR47690:SF1">
    <property type="entry name" value="GLUCOKINASE"/>
    <property type="match status" value="1"/>
</dbReference>
<evidence type="ECO:0000256" key="2">
    <source>
        <dbReference type="ARBA" id="ARBA00022777"/>
    </source>
</evidence>
<dbReference type="EMBL" id="JBBUTF010000008">
    <property type="protein sequence ID" value="MEK8026489.1"/>
    <property type="molecule type" value="Genomic_DNA"/>
</dbReference>
<keyword evidence="1 3" id="KW-0808">Transferase</keyword>
<evidence type="ECO:0000256" key="4">
    <source>
        <dbReference type="RuleBase" id="RU004046"/>
    </source>
</evidence>